<dbReference type="InterPro" id="IPR001387">
    <property type="entry name" value="Cro/C1-type_HTH"/>
</dbReference>
<dbReference type="SUPFAM" id="SSF47413">
    <property type="entry name" value="lambda repressor-like DNA-binding domains"/>
    <property type="match status" value="1"/>
</dbReference>
<dbReference type="PROSITE" id="PS50943">
    <property type="entry name" value="HTH_CROC1"/>
    <property type="match status" value="1"/>
</dbReference>
<dbReference type="InterPro" id="IPR013435">
    <property type="entry name" value="Mobile_mystery_prot_A"/>
</dbReference>
<feature type="domain" description="HTH cro/C1-type" evidence="1">
    <location>
        <begin position="34"/>
        <end position="91"/>
    </location>
</feature>
<evidence type="ECO:0000313" key="2">
    <source>
        <dbReference type="EMBL" id="RED46568.1"/>
    </source>
</evidence>
<sequence length="154" mass="17870">MNDSKHKLMVQHLDRKIQIYNQLLNVNVPNKGWLHTIRKAYKMSLRQFSERLGVTPPAVEGYEKREKTGNITLKSLEDAGRALNMKLVYGFVPIDGSIQKTIENRAKEIALDIVKTTSNSMILEDQKNSNERLQKAVEEKTKQLIDEMPRYLWD</sequence>
<name>A0A3D9HAQ5_9FLAO</name>
<dbReference type="AlphaFoldDB" id="A0A3D9HAQ5"/>
<dbReference type="NCBIfam" id="TIGR02612">
    <property type="entry name" value="mob_myst_A"/>
    <property type="match status" value="1"/>
</dbReference>
<evidence type="ECO:0000259" key="1">
    <source>
        <dbReference type="PROSITE" id="PS50943"/>
    </source>
</evidence>
<evidence type="ECO:0000313" key="3">
    <source>
        <dbReference type="Proteomes" id="UP000256980"/>
    </source>
</evidence>
<dbReference type="Gene3D" id="1.10.260.40">
    <property type="entry name" value="lambda repressor-like DNA-binding domains"/>
    <property type="match status" value="1"/>
</dbReference>
<dbReference type="SMART" id="SM00530">
    <property type="entry name" value="HTH_XRE"/>
    <property type="match status" value="1"/>
</dbReference>
<keyword evidence="2" id="KW-0238">DNA-binding</keyword>
<proteinExistence type="predicted"/>
<dbReference type="EMBL" id="QRDV01000001">
    <property type="protein sequence ID" value="RED46568.1"/>
    <property type="molecule type" value="Genomic_DNA"/>
</dbReference>
<dbReference type="Proteomes" id="UP000256980">
    <property type="component" value="Unassembled WGS sequence"/>
</dbReference>
<dbReference type="Pfam" id="PF01381">
    <property type="entry name" value="HTH_3"/>
    <property type="match status" value="1"/>
</dbReference>
<keyword evidence="3" id="KW-1185">Reference proteome</keyword>
<gene>
    <name evidence="2" type="ORF">DFQ10_101339</name>
</gene>
<organism evidence="2 3">
    <name type="scientific">Winogradskyella eximia</name>
    <dbReference type="NCBI Taxonomy" id="262006"/>
    <lineage>
        <taxon>Bacteria</taxon>
        <taxon>Pseudomonadati</taxon>
        <taxon>Bacteroidota</taxon>
        <taxon>Flavobacteriia</taxon>
        <taxon>Flavobacteriales</taxon>
        <taxon>Flavobacteriaceae</taxon>
        <taxon>Winogradskyella</taxon>
    </lineage>
</organism>
<dbReference type="GO" id="GO:0003677">
    <property type="term" value="F:DNA binding"/>
    <property type="evidence" value="ECO:0007669"/>
    <property type="project" value="UniProtKB-KW"/>
</dbReference>
<dbReference type="InterPro" id="IPR010982">
    <property type="entry name" value="Lambda_DNA-bd_dom_sf"/>
</dbReference>
<dbReference type="OrthoDB" id="9785949at2"/>
<dbReference type="CDD" id="cd00093">
    <property type="entry name" value="HTH_XRE"/>
    <property type="match status" value="1"/>
</dbReference>
<dbReference type="RefSeq" id="WP_115815698.1">
    <property type="nucleotide sequence ID" value="NZ_QRDV01000001.1"/>
</dbReference>
<comment type="caution">
    <text evidence="2">The sequence shown here is derived from an EMBL/GenBank/DDBJ whole genome shotgun (WGS) entry which is preliminary data.</text>
</comment>
<accession>A0A3D9HAQ5</accession>
<reference evidence="2 3" key="1">
    <citation type="submission" date="2018-07" db="EMBL/GenBank/DDBJ databases">
        <title>Genomic Encyclopedia of Type Strains, Phase III (KMG-III): the genomes of soil and plant-associated and newly described type strains.</title>
        <authorList>
            <person name="Whitman W."/>
        </authorList>
    </citation>
    <scope>NUCLEOTIDE SEQUENCE [LARGE SCALE GENOMIC DNA]</scope>
    <source>
        <strain evidence="2 3">CECT 7946</strain>
    </source>
</reference>
<protein>
    <submittedName>
        <fullName evidence="2">Putative DNA-binding mobile mystery protein A</fullName>
    </submittedName>
</protein>